<sequence length="89" mass="10091">MALGEIFFRSDENVKVLSSPLLILHAEDDGVVPAHLGKKLYETARAAYKNKDIVKFVSFPANLGLKHDYISSHPELPDIFKDFLKRHQV</sequence>
<dbReference type="InterPro" id="IPR029058">
    <property type="entry name" value="AB_hydrolase_fold"/>
</dbReference>
<dbReference type="Gene3D" id="3.40.50.1820">
    <property type="entry name" value="alpha/beta hydrolase"/>
    <property type="match status" value="1"/>
</dbReference>
<keyword evidence="2" id="KW-1185">Reference proteome</keyword>
<dbReference type="AlphaFoldDB" id="A0A8D0GE56"/>
<dbReference type="GeneTree" id="ENSGT00940000166415"/>
<dbReference type="SUPFAM" id="SSF53474">
    <property type="entry name" value="alpha/beta-Hydrolases"/>
    <property type="match status" value="1"/>
</dbReference>
<evidence type="ECO:0000313" key="1">
    <source>
        <dbReference type="Ensembl" id="ENSSPUP00000004553.1"/>
    </source>
</evidence>
<reference evidence="1" key="1">
    <citation type="submission" date="2025-05" db="UniProtKB">
        <authorList>
            <consortium name="Ensembl"/>
        </authorList>
    </citation>
    <scope>IDENTIFICATION</scope>
</reference>
<accession>A0A8D0GE56</accession>
<dbReference type="Ensembl" id="ENSSPUT00000004839.1">
    <property type="protein sequence ID" value="ENSSPUP00000004560.1"/>
    <property type="gene ID" value="ENSSPUG00000003520.1"/>
</dbReference>
<proteinExistence type="predicted"/>
<evidence type="ECO:0000313" key="2">
    <source>
        <dbReference type="Proteomes" id="UP000694392"/>
    </source>
</evidence>
<protein>
    <submittedName>
        <fullName evidence="1">Uncharacterized protein</fullName>
    </submittedName>
</protein>
<dbReference type="Proteomes" id="UP000694392">
    <property type="component" value="Unplaced"/>
</dbReference>
<organism evidence="1 2">
    <name type="scientific">Sphenodon punctatus</name>
    <name type="common">Tuatara</name>
    <name type="synonym">Hatteria punctata</name>
    <dbReference type="NCBI Taxonomy" id="8508"/>
    <lineage>
        <taxon>Eukaryota</taxon>
        <taxon>Metazoa</taxon>
        <taxon>Chordata</taxon>
        <taxon>Craniata</taxon>
        <taxon>Vertebrata</taxon>
        <taxon>Euteleostomi</taxon>
        <taxon>Lepidosauria</taxon>
        <taxon>Sphenodontia</taxon>
        <taxon>Sphenodontidae</taxon>
        <taxon>Sphenodon</taxon>
    </lineage>
</organism>
<name>A0A8D0GE56_SPHPU</name>
<dbReference type="Ensembl" id="ENSSPUT00000004833.1">
    <property type="protein sequence ID" value="ENSSPUP00000004553.1"/>
    <property type="gene ID" value="ENSSPUG00000003520.1"/>
</dbReference>